<dbReference type="Proteomes" id="UP001174909">
    <property type="component" value="Unassembled WGS sequence"/>
</dbReference>
<comment type="caution">
    <text evidence="1">The sequence shown here is derived from an EMBL/GenBank/DDBJ whole genome shotgun (WGS) entry which is preliminary data.</text>
</comment>
<accession>A0AA35WY06</accession>
<dbReference type="InterPro" id="IPR011989">
    <property type="entry name" value="ARM-like"/>
</dbReference>
<evidence type="ECO:0008006" key="3">
    <source>
        <dbReference type="Google" id="ProtNLM"/>
    </source>
</evidence>
<protein>
    <recommendedName>
        <fullName evidence="3">HEAT repeat domain-containing protein</fullName>
    </recommendedName>
</protein>
<evidence type="ECO:0000313" key="1">
    <source>
        <dbReference type="EMBL" id="CAI8037044.1"/>
    </source>
</evidence>
<dbReference type="AlphaFoldDB" id="A0AA35WY06"/>
<dbReference type="SUPFAM" id="SSF48371">
    <property type="entry name" value="ARM repeat"/>
    <property type="match status" value="1"/>
</dbReference>
<name>A0AA35WY06_GEOBA</name>
<evidence type="ECO:0000313" key="2">
    <source>
        <dbReference type="Proteomes" id="UP001174909"/>
    </source>
</evidence>
<keyword evidence="2" id="KW-1185">Reference proteome</keyword>
<dbReference type="EMBL" id="CASHTH010002909">
    <property type="protein sequence ID" value="CAI8037044.1"/>
    <property type="molecule type" value="Genomic_DNA"/>
</dbReference>
<sequence>MCDETISEYIERTYDPSPLRRRRALKELCPCHVRQDIPQIWQRIFQMLGDESGIVRDQALHALGDGSPSHMEAEIVEAAERLYNDPHPDVKKKARRMMNSYRKTGKWNVL</sequence>
<gene>
    <name evidence="1" type="ORF">GBAR_LOCUS20729</name>
</gene>
<proteinExistence type="predicted"/>
<reference evidence="1" key="1">
    <citation type="submission" date="2023-03" db="EMBL/GenBank/DDBJ databases">
        <authorList>
            <person name="Steffen K."/>
            <person name="Cardenas P."/>
        </authorList>
    </citation>
    <scope>NUCLEOTIDE SEQUENCE</scope>
</reference>
<dbReference type="Gene3D" id="1.25.10.10">
    <property type="entry name" value="Leucine-rich Repeat Variant"/>
    <property type="match status" value="1"/>
</dbReference>
<dbReference type="InterPro" id="IPR016024">
    <property type="entry name" value="ARM-type_fold"/>
</dbReference>
<organism evidence="1 2">
    <name type="scientific">Geodia barretti</name>
    <name type="common">Barrett's horny sponge</name>
    <dbReference type="NCBI Taxonomy" id="519541"/>
    <lineage>
        <taxon>Eukaryota</taxon>
        <taxon>Metazoa</taxon>
        <taxon>Porifera</taxon>
        <taxon>Demospongiae</taxon>
        <taxon>Heteroscleromorpha</taxon>
        <taxon>Tetractinellida</taxon>
        <taxon>Astrophorina</taxon>
        <taxon>Geodiidae</taxon>
        <taxon>Geodia</taxon>
    </lineage>
</organism>